<sequence>MVPDFPGGVVLVSLIFLAGVCFISGFAFLWESKDYAWVPLSIGAILCLFVIVAWFRAQKDTDLENATPTTVADSFGNQITTDTRALTSLVAVKNIGELFTDLMHREPLPEPDGLIDDKGNPIPNTEREAKNKVDQANDKAKEITNLATNAFGIPAESESGIQPLVEEPFSTNIIGTNTGKPGKASPRTDKA</sequence>
<evidence type="ECO:0000313" key="4">
    <source>
        <dbReference type="EMBL" id="VFK70179.1"/>
    </source>
</evidence>
<proteinExistence type="predicted"/>
<keyword evidence="2" id="KW-0472">Membrane</keyword>
<gene>
    <name evidence="3" type="ORF">BECKUNK1418G_GA0071005_100957</name>
    <name evidence="4" type="ORF">BECKUNK1418H_GA0071006_102457</name>
</gene>
<dbReference type="AlphaFoldDB" id="A0A451AVU4"/>
<protein>
    <submittedName>
        <fullName evidence="4">Uncharacterized protein</fullName>
    </submittedName>
</protein>
<keyword evidence="2" id="KW-1133">Transmembrane helix</keyword>
<dbReference type="EMBL" id="CAADFZ010000009">
    <property type="protein sequence ID" value="VFK59955.1"/>
    <property type="molecule type" value="Genomic_DNA"/>
</dbReference>
<organism evidence="4">
    <name type="scientific">Candidatus Kentrum sp. UNK</name>
    <dbReference type="NCBI Taxonomy" id="2126344"/>
    <lineage>
        <taxon>Bacteria</taxon>
        <taxon>Pseudomonadati</taxon>
        <taxon>Pseudomonadota</taxon>
        <taxon>Gammaproteobacteria</taxon>
        <taxon>Candidatus Kentrum</taxon>
    </lineage>
</organism>
<feature type="transmembrane region" description="Helical" evidence="2">
    <location>
        <begin position="36"/>
        <end position="55"/>
    </location>
</feature>
<feature type="compositionally biased region" description="Basic and acidic residues" evidence="1">
    <location>
        <begin position="115"/>
        <end position="136"/>
    </location>
</feature>
<feature type="compositionally biased region" description="Polar residues" evidence="1">
    <location>
        <begin position="169"/>
        <end position="179"/>
    </location>
</feature>
<feature type="transmembrane region" description="Helical" evidence="2">
    <location>
        <begin position="7"/>
        <end position="30"/>
    </location>
</feature>
<evidence type="ECO:0000256" key="1">
    <source>
        <dbReference type="SAM" id="MobiDB-lite"/>
    </source>
</evidence>
<dbReference type="EMBL" id="CAADGD010000024">
    <property type="protein sequence ID" value="VFK70179.1"/>
    <property type="molecule type" value="Genomic_DNA"/>
</dbReference>
<accession>A0A451AVU4</accession>
<reference evidence="4" key="1">
    <citation type="submission" date="2019-02" db="EMBL/GenBank/DDBJ databases">
        <authorList>
            <person name="Gruber-Vodicka R. H."/>
            <person name="Seah K. B. B."/>
        </authorList>
    </citation>
    <scope>NUCLEOTIDE SEQUENCE</scope>
    <source>
        <strain evidence="4">BECK_BY19</strain>
        <strain evidence="3">BECK_BY8</strain>
    </source>
</reference>
<keyword evidence="2" id="KW-0812">Transmembrane</keyword>
<evidence type="ECO:0000313" key="3">
    <source>
        <dbReference type="EMBL" id="VFK59955.1"/>
    </source>
</evidence>
<feature type="region of interest" description="Disordered" evidence="1">
    <location>
        <begin position="168"/>
        <end position="191"/>
    </location>
</feature>
<feature type="region of interest" description="Disordered" evidence="1">
    <location>
        <begin position="109"/>
        <end position="136"/>
    </location>
</feature>
<name>A0A451AVU4_9GAMM</name>
<evidence type="ECO:0000256" key="2">
    <source>
        <dbReference type="SAM" id="Phobius"/>
    </source>
</evidence>